<evidence type="ECO:0000256" key="4">
    <source>
        <dbReference type="ARBA" id="ARBA00022989"/>
    </source>
</evidence>
<name>A0AAN8UBN5_SOLBU</name>
<dbReference type="InterPro" id="IPR001104">
    <property type="entry name" value="3-oxo-5_a-steroid_4-DH_C"/>
</dbReference>
<protein>
    <recommendedName>
        <fullName evidence="7">3-oxo-5-alpha-steroid 4-dehydrogenase C-terminal domain-containing protein</fullName>
    </recommendedName>
</protein>
<evidence type="ECO:0000256" key="3">
    <source>
        <dbReference type="ARBA" id="ARBA00022692"/>
    </source>
</evidence>
<dbReference type="AlphaFoldDB" id="A0AAN8UBN5"/>
<dbReference type="PROSITE" id="PS50244">
    <property type="entry name" value="S5A_REDUCTASE"/>
    <property type="match status" value="1"/>
</dbReference>
<dbReference type="GO" id="GO:0006488">
    <property type="term" value="P:dolichol-linked oligosaccharide biosynthetic process"/>
    <property type="evidence" value="ECO:0007669"/>
    <property type="project" value="InterPro"/>
</dbReference>
<dbReference type="PANTHER" id="PTHR14624:SF0">
    <property type="entry name" value="POLYPRENOL REDUCTASE"/>
    <property type="match status" value="1"/>
</dbReference>
<dbReference type="Proteomes" id="UP001371456">
    <property type="component" value="Unassembled WGS sequence"/>
</dbReference>
<organism evidence="8 9">
    <name type="scientific">Solanum bulbocastanum</name>
    <name type="common">Wild potato</name>
    <dbReference type="NCBI Taxonomy" id="147425"/>
    <lineage>
        <taxon>Eukaryota</taxon>
        <taxon>Viridiplantae</taxon>
        <taxon>Streptophyta</taxon>
        <taxon>Embryophyta</taxon>
        <taxon>Tracheophyta</taxon>
        <taxon>Spermatophyta</taxon>
        <taxon>Magnoliopsida</taxon>
        <taxon>eudicotyledons</taxon>
        <taxon>Gunneridae</taxon>
        <taxon>Pentapetalae</taxon>
        <taxon>asterids</taxon>
        <taxon>lamiids</taxon>
        <taxon>Solanales</taxon>
        <taxon>Solanaceae</taxon>
        <taxon>Solanoideae</taxon>
        <taxon>Solaneae</taxon>
        <taxon>Solanum</taxon>
    </lineage>
</organism>
<sequence>MELGLVTLLRAAWVAAILPVVIALIPSSKISFFQQFVLGFAKRGKIMQSSSNKFSVPQKLFIHFYILASVWTTLLLVATWIYAYSTMPKISEPLLFSSIASHLTGGSRIFSLHSSHTSKEHRSRIAVSIFLLLLMEAQVLRRLFESIYVFKYSPSARMHILGYLTGLLLSKGTADSWCVLCFTEHTSTPSCQMDRTLAEFCSFLDSSFYTAVPISLCCNHAAEVYKFGLSLIQEFIVKGKDRMLATEVDWWRFLNPLIQLRWYSWIGAAICFWGWIHQQRCHAILGSLRENREDNDEYVVPHGDWFQYVSSPHYLAEIVVYAGFVVASGCSDLTIWLLWGFTVANLVLAAAETHRWYLHKFDNYPKNRFAIFPFVY</sequence>
<dbReference type="GO" id="GO:0005783">
    <property type="term" value="C:endoplasmic reticulum"/>
    <property type="evidence" value="ECO:0007669"/>
    <property type="project" value="TreeGrafter"/>
</dbReference>
<accession>A0AAN8UBN5</accession>
<feature type="domain" description="3-oxo-5-alpha-steroid 4-dehydrogenase C-terminal" evidence="7">
    <location>
        <begin position="262"/>
        <end position="376"/>
    </location>
</feature>
<feature type="transmembrane region" description="Helical" evidence="6">
    <location>
        <begin position="12"/>
        <end position="40"/>
    </location>
</feature>
<gene>
    <name evidence="8" type="ORF">RDI58_003668</name>
</gene>
<dbReference type="Pfam" id="PF02544">
    <property type="entry name" value="Steroid_dh"/>
    <property type="match status" value="1"/>
</dbReference>
<evidence type="ECO:0000256" key="5">
    <source>
        <dbReference type="ARBA" id="ARBA00023136"/>
    </source>
</evidence>
<evidence type="ECO:0000313" key="8">
    <source>
        <dbReference type="EMBL" id="KAK6805883.1"/>
    </source>
</evidence>
<comment type="pathway">
    <text evidence="2">Protein modification; protein glycosylation.</text>
</comment>
<keyword evidence="5 6" id="KW-0472">Membrane</keyword>
<dbReference type="Gene3D" id="1.20.120.1630">
    <property type="match status" value="1"/>
</dbReference>
<evidence type="ECO:0000256" key="2">
    <source>
        <dbReference type="ARBA" id="ARBA00004922"/>
    </source>
</evidence>
<reference evidence="8 9" key="1">
    <citation type="submission" date="2024-02" db="EMBL/GenBank/DDBJ databases">
        <title>de novo genome assembly of Solanum bulbocastanum strain 11H21.</title>
        <authorList>
            <person name="Hosaka A.J."/>
        </authorList>
    </citation>
    <scope>NUCLEOTIDE SEQUENCE [LARGE SCALE GENOMIC DNA]</scope>
    <source>
        <tissue evidence="8">Young leaves</tissue>
    </source>
</reference>
<keyword evidence="3 6" id="KW-0812">Transmembrane</keyword>
<keyword evidence="4 6" id="KW-1133">Transmembrane helix</keyword>
<comment type="caution">
    <text evidence="8">The sequence shown here is derived from an EMBL/GenBank/DDBJ whole genome shotgun (WGS) entry which is preliminary data.</text>
</comment>
<keyword evidence="9" id="KW-1185">Reference proteome</keyword>
<dbReference type="GO" id="GO:0016095">
    <property type="term" value="P:polyprenol catabolic process"/>
    <property type="evidence" value="ECO:0007669"/>
    <property type="project" value="TreeGrafter"/>
</dbReference>
<comment type="subcellular location">
    <subcellularLocation>
        <location evidence="1">Endomembrane system</location>
        <topology evidence="1">Multi-pass membrane protein</topology>
    </subcellularLocation>
</comment>
<evidence type="ECO:0000313" key="9">
    <source>
        <dbReference type="Proteomes" id="UP001371456"/>
    </source>
</evidence>
<evidence type="ECO:0000259" key="7">
    <source>
        <dbReference type="Pfam" id="PF02544"/>
    </source>
</evidence>
<evidence type="ECO:0000256" key="6">
    <source>
        <dbReference type="SAM" id="Phobius"/>
    </source>
</evidence>
<dbReference type="GO" id="GO:0003865">
    <property type="term" value="F:3-oxo-5-alpha-steroid 4-dehydrogenase activity"/>
    <property type="evidence" value="ECO:0007669"/>
    <property type="project" value="TreeGrafter"/>
</dbReference>
<feature type="transmembrane region" description="Helical" evidence="6">
    <location>
        <begin position="60"/>
        <end position="82"/>
    </location>
</feature>
<dbReference type="InterPro" id="IPR039698">
    <property type="entry name" value="Dfg10/SRD5A3"/>
</dbReference>
<evidence type="ECO:0000256" key="1">
    <source>
        <dbReference type="ARBA" id="ARBA00004127"/>
    </source>
</evidence>
<dbReference type="EMBL" id="JBANQN010000001">
    <property type="protein sequence ID" value="KAK6805883.1"/>
    <property type="molecule type" value="Genomic_DNA"/>
</dbReference>
<proteinExistence type="predicted"/>
<dbReference type="PANTHER" id="PTHR14624">
    <property type="entry name" value="DFG10 PROTEIN"/>
    <property type="match status" value="1"/>
</dbReference>